<feature type="region of interest" description="Disordered" evidence="1">
    <location>
        <begin position="26"/>
        <end position="48"/>
    </location>
</feature>
<evidence type="ECO:0000256" key="1">
    <source>
        <dbReference type="SAM" id="MobiDB-lite"/>
    </source>
</evidence>
<keyword evidence="5" id="KW-1185">Reference proteome</keyword>
<gene>
    <name evidence="4" type="ORF">QWF21_16165</name>
</gene>
<name>A0ABU7JJ94_9GAMM</name>
<dbReference type="InterPro" id="IPR013783">
    <property type="entry name" value="Ig-like_fold"/>
</dbReference>
<dbReference type="Gene3D" id="2.60.40.10">
    <property type="entry name" value="Immunoglobulins"/>
    <property type="match status" value="2"/>
</dbReference>
<comment type="caution">
    <text evidence="4">The sequence shown here is derived from an EMBL/GenBank/DDBJ whole genome shotgun (WGS) entry which is preliminary data.</text>
</comment>
<dbReference type="InterPro" id="IPR028974">
    <property type="entry name" value="TSP_type-3_rpt"/>
</dbReference>
<feature type="signal peptide" evidence="2">
    <location>
        <begin position="1"/>
        <end position="20"/>
    </location>
</feature>
<organism evidence="4 5">
    <name type="scientific">Alkalimonas mucilaginosa</name>
    <dbReference type="NCBI Taxonomy" id="3057676"/>
    <lineage>
        <taxon>Bacteria</taxon>
        <taxon>Pseudomonadati</taxon>
        <taxon>Pseudomonadota</taxon>
        <taxon>Gammaproteobacteria</taxon>
        <taxon>Alkalimonas</taxon>
    </lineage>
</organism>
<dbReference type="Pfam" id="PF01833">
    <property type="entry name" value="TIG"/>
    <property type="match status" value="1"/>
</dbReference>
<feature type="chain" id="PRO_5046591590" evidence="2">
    <location>
        <begin position="21"/>
        <end position="1328"/>
    </location>
</feature>
<feature type="domain" description="IPT/TIG" evidence="3">
    <location>
        <begin position="1123"/>
        <end position="1204"/>
    </location>
</feature>
<dbReference type="RefSeq" id="WP_330089085.1">
    <property type="nucleotide sequence ID" value="NZ_JAUGZK010000016.1"/>
</dbReference>
<dbReference type="PROSITE" id="PS51257">
    <property type="entry name" value="PROKAR_LIPOPROTEIN"/>
    <property type="match status" value="1"/>
</dbReference>
<dbReference type="SUPFAM" id="SSF103647">
    <property type="entry name" value="TSP type-3 repeat"/>
    <property type="match status" value="1"/>
</dbReference>
<dbReference type="Gene3D" id="4.10.1080.10">
    <property type="entry name" value="TSP type-3 repeat"/>
    <property type="match status" value="1"/>
</dbReference>
<dbReference type="SUPFAM" id="SSF81296">
    <property type="entry name" value="E set domains"/>
    <property type="match status" value="2"/>
</dbReference>
<dbReference type="InterPro" id="IPR014756">
    <property type="entry name" value="Ig_E-set"/>
</dbReference>
<evidence type="ECO:0000259" key="3">
    <source>
        <dbReference type="Pfam" id="PF01833"/>
    </source>
</evidence>
<evidence type="ECO:0000256" key="2">
    <source>
        <dbReference type="SAM" id="SignalP"/>
    </source>
</evidence>
<protein>
    <submittedName>
        <fullName evidence="4">IPT/TIG domain-containing protein</fullName>
    </submittedName>
</protein>
<evidence type="ECO:0000313" key="5">
    <source>
        <dbReference type="Proteomes" id="UP001339167"/>
    </source>
</evidence>
<keyword evidence="2" id="KW-0732">Signal</keyword>
<dbReference type="Proteomes" id="UP001339167">
    <property type="component" value="Unassembled WGS sequence"/>
</dbReference>
<dbReference type="EMBL" id="JAUGZK010000016">
    <property type="protein sequence ID" value="MEE2025774.1"/>
    <property type="molecule type" value="Genomic_DNA"/>
</dbReference>
<accession>A0ABU7JJ94</accession>
<evidence type="ECO:0000313" key="4">
    <source>
        <dbReference type="EMBL" id="MEE2025774.1"/>
    </source>
</evidence>
<reference evidence="4 5" key="1">
    <citation type="submission" date="2023-06" db="EMBL/GenBank/DDBJ databases">
        <title>Alkalimonas sp., MEB004 an alkaliphilic bacterium isolated from Lonar Lake, India.</title>
        <authorList>
            <person name="Joshi A."/>
            <person name="Thite S."/>
        </authorList>
    </citation>
    <scope>NUCLEOTIDE SEQUENCE [LARGE SCALE GENOMIC DNA]</scope>
    <source>
        <strain evidence="4 5">MEB004</strain>
    </source>
</reference>
<sequence length="1328" mass="144918">MKLKPFSMALLLTAVLSMTACNSELNENDVGTPNPGNPNPVNPGEPADPEIILGTWLNKDEDGDGVPDCMDDFPFDPTRSRYPEYADTEPNDNPALAVNTNHQLSLANPGFRISGAISSDSDNADMFRFAARQGQSVTAVLRKTDLDSAFEPLLSFAGLDGNALNFGRISRGAPAHYGIVAINYVVREDRELFLLIADQNSKGGPDFGYSVTVFLDSNGNGVDDQQMRAMGVEPIRQSSSGDGILDLWKVAFATTCDELDFDGDGIPNILDTDSNGDGIPDRIKGIGDADGDGVPNFLDFDSDGNGIPDSIEVGPDPLRPVDTNRNGIPDFLDLDDDGDGLLDTWDNDRLTPIAEAPFSGPDAILILSLSGFYDRGVARSHYRAGDMVKIRGDGLLGSQDDIIIGLVGGGAPINLRPELILSEGLLFRMPEVERTHLFVVIDNKRTEYYSLDTQPANSPVIVGSTFRTLVAGEELTIYGAGFTTGSEVIFDGKAYPVVSVRPDMIRVRVPQDIGAGEFHVAGPNGISNKISYDINSTVSVSATAEFGGELYIGSGVQTDALQPFSQQMVLPLSSAQNKSLHLYQYDSNGELQQLASAIRFAGQQSVEISTETTQVYQDLIQQGLFSISYEQWQELSSNPQTVVSYADYSKAAAVDYSAVSKQIYQILQQSGQVSIQAGEANNTAEPIVIDYLDGYFTMTMQALKNWQMAGYSYRSHNCKSGGFWGLLSYNGCSELQNRTQLYLSARIYPLDEKGELDISNDMLNNPIKGHITYPWHTDMIGPVSSTFLGIPAWSNDVLYDECLYRNCLYQIITPGVKNINIGPSPYNPFGSDDYDILARNAKKHLVTRTIIDGIIIRKFMLIFEEMGIKANTKKSLETMSRIITSRVPKIGEEVDKLLDKDDIATGDIFKHLMEIVHHIWVEEVDHILGLPPAFGRLKLFETILVEFGLTPEDAIQALAGSTAEKAVPIWGQIKTAYKAGQVIDAVASMGMVIYEFTQVPPKVDFTIVWGLQIADVRPGVVSREQGDVQITVYGSGFPPIYRSWYDPRGDILPTLKFVDSANPTNEHPFDGKDAVVNFEGTRVIVTLPSSFIESIEGTIEVYLTYDGDEVKSAKDIVVADGVIISDITPEEGKPGDVILLEGIGFAANREDNTVTFAGVHGERIVANILQVSAQSLEVEVPNGVRTGDVTVEVLGQLSNAVNFTVPYLVYITYGDNGNLLDDVFQLRLNGQIIRNDPSPQRKIGPIEVALTAGQHIVQLVGVEADDGVGTYYIDFSGDVVSVSGDEQEGRDLLPTDIKTYLIEVGPAGEVNHNQVQWYLENLQPEHLH</sequence>
<dbReference type="InterPro" id="IPR002909">
    <property type="entry name" value="IPT_dom"/>
</dbReference>
<proteinExistence type="predicted"/>